<dbReference type="RefSeq" id="WP_355727753.1">
    <property type="nucleotide sequence ID" value="NZ_CP163442.1"/>
</dbReference>
<geneLocation type="plasmid" evidence="1">
    <name>unnamed1</name>
</geneLocation>
<dbReference type="AlphaFoldDB" id="A0AB39R863"/>
<proteinExistence type="predicted"/>
<keyword evidence="1" id="KW-0614">Plasmid</keyword>
<sequence>MAPAEPHTTCYHVIAHWVTDDERQKITDAIDYARRVGDLEALPLLLLRLTAPCSARDTYREHHTSSR</sequence>
<reference evidence="1" key="1">
    <citation type="submission" date="2024-07" db="EMBL/GenBank/DDBJ databases">
        <authorList>
            <person name="Yu S.T."/>
        </authorList>
    </citation>
    <scope>NUCLEOTIDE SEQUENCE</scope>
    <source>
        <strain evidence="1">R39</strain>
        <plasmid evidence="1">unnamed1</plasmid>
    </source>
</reference>
<organism evidence="1">
    <name type="scientific">Streptomyces sp. R39</name>
    <dbReference type="NCBI Taxonomy" id="3238631"/>
    <lineage>
        <taxon>Bacteria</taxon>
        <taxon>Bacillati</taxon>
        <taxon>Actinomycetota</taxon>
        <taxon>Actinomycetes</taxon>
        <taxon>Kitasatosporales</taxon>
        <taxon>Streptomycetaceae</taxon>
        <taxon>Streptomyces</taxon>
    </lineage>
</organism>
<accession>A0AB39R863</accession>
<protein>
    <submittedName>
        <fullName evidence="1">Uncharacterized protein</fullName>
    </submittedName>
</protein>
<name>A0AB39R863_9ACTN</name>
<gene>
    <name evidence="1" type="ORF">AB5J52_48020</name>
</gene>
<dbReference type="EMBL" id="CP163442">
    <property type="protein sequence ID" value="XDQ49883.1"/>
    <property type="molecule type" value="Genomic_DNA"/>
</dbReference>
<evidence type="ECO:0000313" key="1">
    <source>
        <dbReference type="EMBL" id="XDQ49883.1"/>
    </source>
</evidence>